<dbReference type="GO" id="GO:0009279">
    <property type="term" value="C:cell outer membrane"/>
    <property type="evidence" value="ECO:0007669"/>
    <property type="project" value="UniProtKB-SubCell"/>
</dbReference>
<evidence type="ECO:0000256" key="11">
    <source>
        <dbReference type="PROSITE-ProRule" id="PRU01360"/>
    </source>
</evidence>
<evidence type="ECO:0000256" key="4">
    <source>
        <dbReference type="ARBA" id="ARBA00022496"/>
    </source>
</evidence>
<feature type="chain" id="PRO_5012775528" evidence="13">
    <location>
        <begin position="22"/>
        <end position="743"/>
    </location>
</feature>
<sequence length="743" mass="80505">MRLNLLLISVSALAMPGVALAQNASDDAQNEAGLGDIIVTANRTASDAQDTPIALNVYSGDALRDQGINSIRNLSAIDPSVNISNNAGAAYIAVRGIASTDTTEIGDPSVPIARDGFYTNRSFSINSSMYDIERIEVLKGPQGTLNGRNSTGGLVSIITKRPEFRNGGYSSVEVGNFGTFNGEMGGNLAVTDSLAVRASGTFMHHDGYRDLDGPAREGDDEDFASGRIQALYQSGGLTAWASYQHDSRKVNGDASLAVPLGSPKPDFSDLAAFPNTAPISTDVVGDRFRWELSYDADFGINFIYSGGYDKQSWRNVLDATGPVYPANRQFRQSEKPETWNHEFRVSNDPANRVFFQAGYFRFQETNTVDSGLFNREMTGLFDPETGFLAGAPNADQSFRYGIKFDYRIKTRSQAVFGQIDFDLTDQLELSVGGRYTWDKKTRVGQAVLNLPALAFPLCANDFPADGSCPPFLLTTPGNGKISDSQPTWHVGLNYHPTPDTLIYAKYDRGYKSGGFNSNGSSASVDYGPEQLDAFEFGTKNSLLGNTLQVNAAAFYFDYRGYQASQNSDALNGGAGVFNVGSAKIYGVEGEVKALLGQNTRAGVNASWLHTKFGKNIIVNNGDDVPFNIGGNELPNAPSFTATVSLDQDVPLSSGKVTAHVDGKYSSDFYYSVFNLPDVESSSYFVANASLGYASDNGWKIQAYVRNIFDKNILSYAAQNFVANNNTYQFQPPRTYGIRGSVEF</sequence>
<dbReference type="EMBL" id="FVZE01000003">
    <property type="protein sequence ID" value="SLK00021.1"/>
    <property type="molecule type" value="Genomic_DNA"/>
</dbReference>
<keyword evidence="2 11" id="KW-0813">Transport</keyword>
<dbReference type="GO" id="GO:0006826">
    <property type="term" value="P:iron ion transport"/>
    <property type="evidence" value="ECO:0007669"/>
    <property type="project" value="UniProtKB-KW"/>
</dbReference>
<dbReference type="PANTHER" id="PTHR32552:SF81">
    <property type="entry name" value="TONB-DEPENDENT OUTER MEMBRANE RECEPTOR"/>
    <property type="match status" value="1"/>
</dbReference>
<keyword evidence="4" id="KW-0410">Iron transport</keyword>
<dbReference type="PANTHER" id="PTHR32552">
    <property type="entry name" value="FERRICHROME IRON RECEPTOR-RELATED"/>
    <property type="match status" value="1"/>
</dbReference>
<dbReference type="InterPro" id="IPR000531">
    <property type="entry name" value="Beta-barrel_TonB"/>
</dbReference>
<protein>
    <submittedName>
        <fullName evidence="16">Iron complex outermembrane recepter protein</fullName>
    </submittedName>
</protein>
<evidence type="ECO:0000256" key="8">
    <source>
        <dbReference type="ARBA" id="ARBA00023077"/>
    </source>
</evidence>
<keyword evidence="5 11" id="KW-0812">Transmembrane</keyword>
<keyword evidence="8 12" id="KW-0798">TonB box</keyword>
<keyword evidence="6" id="KW-0408">Iron</keyword>
<dbReference type="InterPro" id="IPR012910">
    <property type="entry name" value="Plug_dom"/>
</dbReference>
<keyword evidence="10 11" id="KW-0998">Cell outer membrane</keyword>
<evidence type="ECO:0000256" key="2">
    <source>
        <dbReference type="ARBA" id="ARBA00022448"/>
    </source>
</evidence>
<evidence type="ECO:0000259" key="15">
    <source>
        <dbReference type="Pfam" id="PF07715"/>
    </source>
</evidence>
<dbReference type="InterPro" id="IPR039426">
    <property type="entry name" value="TonB-dep_rcpt-like"/>
</dbReference>
<dbReference type="AlphaFoldDB" id="A0A1U6HWH1"/>
<accession>A0A1U6HWH1</accession>
<evidence type="ECO:0000256" key="9">
    <source>
        <dbReference type="ARBA" id="ARBA00023136"/>
    </source>
</evidence>
<feature type="signal peptide" evidence="13">
    <location>
        <begin position="1"/>
        <end position="21"/>
    </location>
</feature>
<reference evidence="17" key="1">
    <citation type="submission" date="2017-02" db="EMBL/GenBank/DDBJ databases">
        <authorList>
            <person name="Varghese N."/>
            <person name="Submissions S."/>
        </authorList>
    </citation>
    <scope>NUCLEOTIDE SEQUENCE [LARGE SCALE GENOMIC DNA]</scope>
    <source>
        <strain evidence="17">SM117</strain>
    </source>
</reference>
<dbReference type="Proteomes" id="UP000190989">
    <property type="component" value="Unassembled WGS sequence"/>
</dbReference>
<evidence type="ECO:0000256" key="12">
    <source>
        <dbReference type="RuleBase" id="RU003357"/>
    </source>
</evidence>
<dbReference type="Pfam" id="PF07715">
    <property type="entry name" value="Plug"/>
    <property type="match status" value="1"/>
</dbReference>
<feature type="domain" description="TonB-dependent receptor-like beta-barrel" evidence="14">
    <location>
        <begin position="251"/>
        <end position="707"/>
    </location>
</feature>
<keyword evidence="13" id="KW-0732">Signal</keyword>
<gene>
    <name evidence="16" type="ORF">SAMN06295987_103212</name>
</gene>
<name>A0A1U6HWH1_9SPHN</name>
<feature type="domain" description="TonB-dependent receptor plug" evidence="15">
    <location>
        <begin position="48"/>
        <end position="153"/>
    </location>
</feature>
<organism evidence="16 17">
    <name type="scientific">Novosphingobium mathurense</name>
    <dbReference type="NCBI Taxonomy" id="428990"/>
    <lineage>
        <taxon>Bacteria</taxon>
        <taxon>Pseudomonadati</taxon>
        <taxon>Pseudomonadota</taxon>
        <taxon>Alphaproteobacteria</taxon>
        <taxon>Sphingomonadales</taxon>
        <taxon>Sphingomonadaceae</taxon>
        <taxon>Novosphingobium</taxon>
    </lineage>
</organism>
<dbReference type="Gene3D" id="2.40.170.20">
    <property type="entry name" value="TonB-dependent receptor, beta-barrel domain"/>
    <property type="match status" value="1"/>
</dbReference>
<dbReference type="SUPFAM" id="SSF56935">
    <property type="entry name" value="Porins"/>
    <property type="match status" value="1"/>
</dbReference>
<evidence type="ECO:0000313" key="17">
    <source>
        <dbReference type="Proteomes" id="UP000190989"/>
    </source>
</evidence>
<evidence type="ECO:0000256" key="1">
    <source>
        <dbReference type="ARBA" id="ARBA00004571"/>
    </source>
</evidence>
<evidence type="ECO:0000256" key="10">
    <source>
        <dbReference type="ARBA" id="ARBA00023237"/>
    </source>
</evidence>
<keyword evidence="9 11" id="KW-0472">Membrane</keyword>
<evidence type="ECO:0000256" key="5">
    <source>
        <dbReference type="ARBA" id="ARBA00022692"/>
    </source>
</evidence>
<dbReference type="Pfam" id="PF00593">
    <property type="entry name" value="TonB_dep_Rec_b-barrel"/>
    <property type="match status" value="1"/>
</dbReference>
<comment type="subcellular location">
    <subcellularLocation>
        <location evidence="1 11">Cell outer membrane</location>
        <topology evidence="1 11">Multi-pass membrane protein</topology>
    </subcellularLocation>
</comment>
<evidence type="ECO:0000256" key="13">
    <source>
        <dbReference type="SAM" id="SignalP"/>
    </source>
</evidence>
<keyword evidence="17" id="KW-1185">Reference proteome</keyword>
<proteinExistence type="inferred from homology"/>
<keyword evidence="7" id="KW-0406">Ion transport</keyword>
<evidence type="ECO:0000256" key="7">
    <source>
        <dbReference type="ARBA" id="ARBA00023065"/>
    </source>
</evidence>
<evidence type="ECO:0000259" key="14">
    <source>
        <dbReference type="Pfam" id="PF00593"/>
    </source>
</evidence>
<keyword evidence="3 11" id="KW-1134">Transmembrane beta strand</keyword>
<dbReference type="InterPro" id="IPR036942">
    <property type="entry name" value="Beta-barrel_TonB_sf"/>
</dbReference>
<evidence type="ECO:0000313" key="16">
    <source>
        <dbReference type="EMBL" id="SLK00021.1"/>
    </source>
</evidence>
<dbReference type="PROSITE" id="PS52016">
    <property type="entry name" value="TONB_DEPENDENT_REC_3"/>
    <property type="match status" value="1"/>
</dbReference>
<evidence type="ECO:0000256" key="6">
    <source>
        <dbReference type="ARBA" id="ARBA00023004"/>
    </source>
</evidence>
<evidence type="ECO:0000256" key="3">
    <source>
        <dbReference type="ARBA" id="ARBA00022452"/>
    </source>
</evidence>
<comment type="similarity">
    <text evidence="11 12">Belongs to the TonB-dependent receptor family.</text>
</comment>
<dbReference type="STRING" id="428990.SAMN06295987_103212"/>